<evidence type="ECO:0000313" key="2">
    <source>
        <dbReference type="Proteomes" id="UP000278807"/>
    </source>
</evidence>
<reference evidence="1 2" key="2">
    <citation type="submission" date="2018-11" db="EMBL/GenBank/DDBJ databases">
        <authorList>
            <consortium name="Pathogen Informatics"/>
        </authorList>
    </citation>
    <scope>NUCLEOTIDE SEQUENCE [LARGE SCALE GENOMIC DNA]</scope>
</reference>
<name>A0A0R3T848_RODNA</name>
<accession>A0A0R3T848</accession>
<organism evidence="3">
    <name type="scientific">Rodentolepis nana</name>
    <name type="common">Dwarf tapeworm</name>
    <name type="synonym">Hymenolepis nana</name>
    <dbReference type="NCBI Taxonomy" id="102285"/>
    <lineage>
        <taxon>Eukaryota</taxon>
        <taxon>Metazoa</taxon>
        <taxon>Spiralia</taxon>
        <taxon>Lophotrochozoa</taxon>
        <taxon>Platyhelminthes</taxon>
        <taxon>Cestoda</taxon>
        <taxon>Eucestoda</taxon>
        <taxon>Cyclophyllidea</taxon>
        <taxon>Hymenolepididae</taxon>
        <taxon>Rodentolepis</taxon>
    </lineage>
</organism>
<proteinExistence type="predicted"/>
<reference evidence="3" key="1">
    <citation type="submission" date="2017-02" db="UniProtKB">
        <authorList>
            <consortium name="WormBaseParasite"/>
        </authorList>
    </citation>
    <scope>IDENTIFICATION</scope>
</reference>
<dbReference type="EMBL" id="UZAE01001824">
    <property type="protein sequence ID" value="VDN99094.1"/>
    <property type="molecule type" value="Genomic_DNA"/>
</dbReference>
<dbReference type="WBParaSite" id="HNAJ_0000323601-mRNA-1">
    <property type="protein sequence ID" value="HNAJ_0000323601-mRNA-1"/>
    <property type="gene ID" value="HNAJ_0000323601"/>
</dbReference>
<sequence length="87" mass="10056">MRHTLQYKPAQLAAFQYLDCYILHEAIQSASHIHVLYYLNLDMHFLTPTMLFQVVEEAPSPKQLHSQIEYILPAATIIPIPPPIFHS</sequence>
<evidence type="ECO:0000313" key="1">
    <source>
        <dbReference type="EMBL" id="VDN99094.1"/>
    </source>
</evidence>
<dbReference type="Proteomes" id="UP000278807">
    <property type="component" value="Unassembled WGS sequence"/>
</dbReference>
<dbReference type="AlphaFoldDB" id="A0A0R3T848"/>
<evidence type="ECO:0000313" key="3">
    <source>
        <dbReference type="WBParaSite" id="HNAJ_0000323601-mRNA-1"/>
    </source>
</evidence>
<gene>
    <name evidence="1" type="ORF">HNAJ_LOCUS3235</name>
</gene>
<keyword evidence="2" id="KW-1185">Reference proteome</keyword>
<protein>
    <submittedName>
        <fullName evidence="3">Ovule protein</fullName>
    </submittedName>
</protein>